<proteinExistence type="inferred from homology"/>
<protein>
    <recommendedName>
        <fullName evidence="3">Core Histone H2A/H2B/H3 domain-containing protein</fullName>
    </recommendedName>
</protein>
<accession>A0A811JRH9</accession>
<dbReference type="PANTHER" id="PTHR45810:SF1">
    <property type="entry name" value="HISTONE H3-LIKE CENTROMERIC PROTEIN A"/>
    <property type="match status" value="1"/>
</dbReference>
<comment type="caution">
    <text evidence="4">The sequence shown here is derived from an EMBL/GenBank/DDBJ whole genome shotgun (WGS) entry which is preliminary data.</text>
</comment>
<dbReference type="GO" id="GO:0046982">
    <property type="term" value="F:protein heterodimerization activity"/>
    <property type="evidence" value="ECO:0007669"/>
    <property type="project" value="InterPro"/>
</dbReference>
<dbReference type="SUPFAM" id="SSF47113">
    <property type="entry name" value="Histone-fold"/>
    <property type="match status" value="1"/>
</dbReference>
<evidence type="ECO:0000313" key="4">
    <source>
        <dbReference type="EMBL" id="CAD5205847.1"/>
    </source>
</evidence>
<feature type="domain" description="Core Histone H2A/H2B/H3" evidence="3">
    <location>
        <begin position="54"/>
        <end position="137"/>
    </location>
</feature>
<organism evidence="4 5">
    <name type="scientific">Bursaphelenchus okinawaensis</name>
    <dbReference type="NCBI Taxonomy" id="465554"/>
    <lineage>
        <taxon>Eukaryota</taxon>
        <taxon>Metazoa</taxon>
        <taxon>Ecdysozoa</taxon>
        <taxon>Nematoda</taxon>
        <taxon>Chromadorea</taxon>
        <taxon>Rhabditida</taxon>
        <taxon>Tylenchina</taxon>
        <taxon>Tylenchomorpha</taxon>
        <taxon>Aphelenchoidea</taxon>
        <taxon>Aphelenchoididae</taxon>
        <taxon>Bursaphelenchus</taxon>
    </lineage>
</organism>
<dbReference type="Pfam" id="PF00125">
    <property type="entry name" value="Histone"/>
    <property type="match status" value="1"/>
</dbReference>
<evidence type="ECO:0000259" key="3">
    <source>
        <dbReference type="Pfam" id="PF00125"/>
    </source>
</evidence>
<dbReference type="PRINTS" id="PR00622">
    <property type="entry name" value="HISTONEH3"/>
</dbReference>
<evidence type="ECO:0000313" key="5">
    <source>
        <dbReference type="Proteomes" id="UP000614601"/>
    </source>
</evidence>
<dbReference type="EMBL" id="CAJFCW020000001">
    <property type="protein sequence ID" value="CAG9079525.1"/>
    <property type="molecule type" value="Genomic_DNA"/>
</dbReference>
<comment type="similarity">
    <text evidence="1">Belongs to the histone H3 family.</text>
</comment>
<dbReference type="Gene3D" id="1.10.20.10">
    <property type="entry name" value="Histone, subunit A"/>
    <property type="match status" value="1"/>
</dbReference>
<dbReference type="EMBL" id="CAJFDH010000001">
    <property type="protein sequence ID" value="CAD5205847.1"/>
    <property type="molecule type" value="Genomic_DNA"/>
</dbReference>
<evidence type="ECO:0000256" key="2">
    <source>
        <dbReference type="SAM" id="MobiDB-lite"/>
    </source>
</evidence>
<dbReference type="InterPro" id="IPR009072">
    <property type="entry name" value="Histone-fold"/>
</dbReference>
<dbReference type="Proteomes" id="UP000783686">
    <property type="component" value="Unassembled WGS sequence"/>
</dbReference>
<dbReference type="OrthoDB" id="4025405at2759"/>
<dbReference type="GO" id="GO:0000786">
    <property type="term" value="C:nucleosome"/>
    <property type="evidence" value="ECO:0007669"/>
    <property type="project" value="InterPro"/>
</dbReference>
<dbReference type="InterPro" id="IPR000164">
    <property type="entry name" value="Histone_H3/CENP-A"/>
</dbReference>
<feature type="region of interest" description="Disordered" evidence="2">
    <location>
        <begin position="1"/>
        <end position="25"/>
    </location>
</feature>
<evidence type="ECO:0000256" key="1">
    <source>
        <dbReference type="ARBA" id="ARBA00010343"/>
    </source>
</evidence>
<dbReference type="GO" id="GO:0003677">
    <property type="term" value="F:DNA binding"/>
    <property type="evidence" value="ECO:0007669"/>
    <property type="project" value="InterPro"/>
</dbReference>
<dbReference type="InterPro" id="IPR007125">
    <property type="entry name" value="H2A/H2B/H3"/>
</dbReference>
<dbReference type="GO" id="GO:0030527">
    <property type="term" value="F:structural constituent of chromatin"/>
    <property type="evidence" value="ECO:0007669"/>
    <property type="project" value="InterPro"/>
</dbReference>
<sequence length="146" mass="16725">MVRQKQVARKRPTGSQGSSGFTTKFGPVKNRIAAKQAPTLVLKTKKRKSRHNLVLREIRRLQNSTNLLVPRAAFLRVVRRVTATIKSEMKYKVEAIFALQEATEAFIVQLLEDANLLAHHSRRVTLMKRDIMLAKRIRGLSKFGEY</sequence>
<dbReference type="AlphaFoldDB" id="A0A811JRH9"/>
<dbReference type="SMART" id="SM00428">
    <property type="entry name" value="H3"/>
    <property type="match status" value="1"/>
</dbReference>
<feature type="compositionally biased region" description="Basic residues" evidence="2">
    <location>
        <begin position="1"/>
        <end position="12"/>
    </location>
</feature>
<reference evidence="4" key="1">
    <citation type="submission" date="2020-09" db="EMBL/GenBank/DDBJ databases">
        <authorList>
            <person name="Kikuchi T."/>
        </authorList>
    </citation>
    <scope>NUCLEOTIDE SEQUENCE</scope>
    <source>
        <strain evidence="4">SH1</strain>
    </source>
</reference>
<dbReference type="PANTHER" id="PTHR45810">
    <property type="entry name" value="HISTONE H3.2"/>
    <property type="match status" value="1"/>
</dbReference>
<name>A0A811JRH9_9BILA</name>
<dbReference type="CDD" id="cd22911">
    <property type="entry name" value="HFD_H3"/>
    <property type="match status" value="1"/>
</dbReference>
<dbReference type="Proteomes" id="UP000614601">
    <property type="component" value="Unassembled WGS sequence"/>
</dbReference>
<gene>
    <name evidence="4" type="ORF">BOKJ2_LOCUS531</name>
</gene>
<keyword evidence="5" id="KW-1185">Reference proteome</keyword>
<feature type="compositionally biased region" description="Polar residues" evidence="2">
    <location>
        <begin position="13"/>
        <end position="22"/>
    </location>
</feature>